<evidence type="ECO:0000256" key="1">
    <source>
        <dbReference type="SAM" id="MobiDB-lite"/>
    </source>
</evidence>
<proteinExistence type="predicted"/>
<dbReference type="Proteomes" id="UP000324748">
    <property type="component" value="Unassembled WGS sequence"/>
</dbReference>
<name>A0A5B0P2R1_PUCGR</name>
<feature type="region of interest" description="Disordered" evidence="1">
    <location>
        <begin position="1"/>
        <end position="21"/>
    </location>
</feature>
<gene>
    <name evidence="2" type="ORF">PGT21_029198</name>
</gene>
<feature type="region of interest" description="Disordered" evidence="1">
    <location>
        <begin position="38"/>
        <end position="66"/>
    </location>
</feature>
<evidence type="ECO:0000313" key="2">
    <source>
        <dbReference type="EMBL" id="KAA1094750.1"/>
    </source>
</evidence>
<accession>A0A5B0P2R1</accession>
<protein>
    <submittedName>
        <fullName evidence="2">Uncharacterized protein</fullName>
    </submittedName>
</protein>
<dbReference type="EMBL" id="VSWC01000079">
    <property type="protein sequence ID" value="KAA1094750.1"/>
    <property type="molecule type" value="Genomic_DNA"/>
</dbReference>
<reference evidence="2 3" key="1">
    <citation type="submission" date="2019-05" db="EMBL/GenBank/DDBJ databases">
        <title>Emergence of the Ug99 lineage of the wheat stem rust pathogen through somatic hybridization.</title>
        <authorList>
            <person name="Li F."/>
            <person name="Upadhyaya N.M."/>
            <person name="Sperschneider J."/>
            <person name="Matny O."/>
            <person name="Nguyen-Phuc H."/>
            <person name="Mago R."/>
            <person name="Raley C."/>
            <person name="Miller M.E."/>
            <person name="Silverstein K.A.T."/>
            <person name="Henningsen E."/>
            <person name="Hirsch C.D."/>
            <person name="Visser B."/>
            <person name="Pretorius Z.A."/>
            <person name="Steffenson B.J."/>
            <person name="Schwessinger B."/>
            <person name="Dodds P.N."/>
            <person name="Figueroa M."/>
        </authorList>
    </citation>
    <scope>NUCLEOTIDE SEQUENCE [LARGE SCALE GENOMIC DNA]</scope>
    <source>
        <strain evidence="2">21-0</strain>
    </source>
</reference>
<organism evidence="2 3">
    <name type="scientific">Puccinia graminis f. sp. tritici</name>
    <dbReference type="NCBI Taxonomy" id="56615"/>
    <lineage>
        <taxon>Eukaryota</taxon>
        <taxon>Fungi</taxon>
        <taxon>Dikarya</taxon>
        <taxon>Basidiomycota</taxon>
        <taxon>Pucciniomycotina</taxon>
        <taxon>Pucciniomycetes</taxon>
        <taxon>Pucciniales</taxon>
        <taxon>Pucciniaceae</taxon>
        <taxon>Puccinia</taxon>
    </lineage>
</organism>
<feature type="compositionally biased region" description="Polar residues" evidence="1">
    <location>
        <begin position="43"/>
        <end position="59"/>
    </location>
</feature>
<dbReference type="AlphaFoldDB" id="A0A5B0P2R1"/>
<evidence type="ECO:0000313" key="3">
    <source>
        <dbReference type="Proteomes" id="UP000324748"/>
    </source>
</evidence>
<sequence>MTTWLMSDSKAPPGGSNFNRLGAWRARSGRRADMISREVFSPKASQPETVKANQPPSQDKQSRNGIYPVGSMLGIIFLPLARNADSILNEKPKTFGAPKSKFARF</sequence>
<keyword evidence="3" id="KW-1185">Reference proteome</keyword>
<comment type="caution">
    <text evidence="2">The sequence shown here is derived from an EMBL/GenBank/DDBJ whole genome shotgun (WGS) entry which is preliminary data.</text>
</comment>